<dbReference type="GO" id="GO:0016020">
    <property type="term" value="C:membrane"/>
    <property type="evidence" value="ECO:0007669"/>
    <property type="project" value="UniProtKB-SubCell"/>
</dbReference>
<feature type="transmembrane region" description="Helical" evidence="5">
    <location>
        <begin position="235"/>
        <end position="251"/>
    </location>
</feature>
<sequence length="252" mass="27397">MTLIIFKTIAAVIIFLISVAAVIYPLKTKQEIAPAKLLELGEALASGIFLGVAFFHLLPISISVFHEFFDTVEYPVPEAICMGGFLLLLFLERLSLARSFLQPTHSIPVLLAIVLVIHALTEGAALGIGENISDSLAILIAIIAHKGAASIALCMVLMRYNQAYSRTLLIVILFALMTPIGIAAGTAVEVNTHGREFWIAAFNAFAAGTFIYMSTIHQAQFHQRTEEEAYSMKEFVLFALGLIGMGVLALWT</sequence>
<dbReference type="Proteomes" id="UP000254720">
    <property type="component" value="Unassembled WGS sequence"/>
</dbReference>
<protein>
    <submittedName>
        <fullName evidence="6">Zinc transporter ZupT</fullName>
    </submittedName>
</protein>
<dbReference type="EMBL" id="QQAX01000027">
    <property type="protein sequence ID" value="RDI39202.1"/>
    <property type="molecule type" value="Genomic_DNA"/>
</dbReference>
<keyword evidence="3 5" id="KW-1133">Transmembrane helix</keyword>
<evidence type="ECO:0000256" key="4">
    <source>
        <dbReference type="ARBA" id="ARBA00023136"/>
    </source>
</evidence>
<comment type="caution">
    <text evidence="6">The sequence shown here is derived from an EMBL/GenBank/DDBJ whole genome shotgun (WGS) entry which is preliminary data.</text>
</comment>
<proteinExistence type="predicted"/>
<reference evidence="6 7" key="1">
    <citation type="submission" date="2018-07" db="EMBL/GenBank/DDBJ databases">
        <title>Genomic Encyclopedia of Type Strains, Phase IV (KMG-IV): sequencing the most valuable type-strain genomes for metagenomic binning, comparative biology and taxonomic classification.</title>
        <authorList>
            <person name="Goeker M."/>
        </authorList>
    </citation>
    <scope>NUCLEOTIDE SEQUENCE [LARGE SCALE GENOMIC DNA]</scope>
    <source>
        <strain evidence="6 7">DSM 16500</strain>
    </source>
</reference>
<feature type="transmembrane region" description="Helical" evidence="5">
    <location>
        <begin position="107"/>
        <end position="129"/>
    </location>
</feature>
<dbReference type="AlphaFoldDB" id="A0A370G5W7"/>
<dbReference type="RefSeq" id="WP_114835221.1">
    <property type="nucleotide sequence ID" value="NZ_LR699114.1"/>
</dbReference>
<comment type="subcellular location">
    <subcellularLocation>
        <location evidence="1">Membrane</location>
        <topology evidence="1">Multi-pass membrane protein</topology>
    </subcellularLocation>
</comment>
<feature type="transmembrane region" description="Helical" evidence="5">
    <location>
        <begin position="135"/>
        <end position="156"/>
    </location>
</feature>
<keyword evidence="2 5" id="KW-0812">Transmembrane</keyword>
<feature type="transmembrane region" description="Helical" evidence="5">
    <location>
        <begin position="74"/>
        <end position="95"/>
    </location>
</feature>
<dbReference type="PANTHER" id="PTHR11040:SF44">
    <property type="entry name" value="PROTEIN ZNTC-RELATED"/>
    <property type="match status" value="1"/>
</dbReference>
<feature type="transmembrane region" description="Helical" evidence="5">
    <location>
        <begin position="6"/>
        <end position="26"/>
    </location>
</feature>
<feature type="transmembrane region" description="Helical" evidence="5">
    <location>
        <begin position="168"/>
        <end position="185"/>
    </location>
</feature>
<dbReference type="PANTHER" id="PTHR11040">
    <property type="entry name" value="ZINC/IRON TRANSPORTER"/>
    <property type="match status" value="1"/>
</dbReference>
<accession>A0A370G5W7</accession>
<keyword evidence="7" id="KW-1185">Reference proteome</keyword>
<dbReference type="GO" id="GO:0005385">
    <property type="term" value="F:zinc ion transmembrane transporter activity"/>
    <property type="evidence" value="ECO:0007669"/>
    <property type="project" value="TreeGrafter"/>
</dbReference>
<organism evidence="6 7">
    <name type="scientific">Aquicella lusitana</name>
    <dbReference type="NCBI Taxonomy" id="254246"/>
    <lineage>
        <taxon>Bacteria</taxon>
        <taxon>Pseudomonadati</taxon>
        <taxon>Pseudomonadota</taxon>
        <taxon>Gammaproteobacteria</taxon>
        <taxon>Legionellales</taxon>
        <taxon>Coxiellaceae</taxon>
        <taxon>Aquicella</taxon>
    </lineage>
</organism>
<feature type="transmembrane region" description="Helical" evidence="5">
    <location>
        <begin position="38"/>
        <end position="62"/>
    </location>
</feature>
<dbReference type="Pfam" id="PF02535">
    <property type="entry name" value="Zip"/>
    <property type="match status" value="2"/>
</dbReference>
<evidence type="ECO:0000256" key="3">
    <source>
        <dbReference type="ARBA" id="ARBA00022989"/>
    </source>
</evidence>
<keyword evidence="4 5" id="KW-0472">Membrane</keyword>
<evidence type="ECO:0000313" key="6">
    <source>
        <dbReference type="EMBL" id="RDI39202.1"/>
    </source>
</evidence>
<evidence type="ECO:0000256" key="2">
    <source>
        <dbReference type="ARBA" id="ARBA00022692"/>
    </source>
</evidence>
<evidence type="ECO:0000256" key="1">
    <source>
        <dbReference type="ARBA" id="ARBA00004141"/>
    </source>
</evidence>
<gene>
    <name evidence="6" type="ORF">C8D86_1277</name>
</gene>
<evidence type="ECO:0000313" key="7">
    <source>
        <dbReference type="Proteomes" id="UP000254720"/>
    </source>
</evidence>
<name>A0A370G5W7_9COXI</name>
<dbReference type="InterPro" id="IPR003689">
    <property type="entry name" value="ZIP"/>
</dbReference>
<feature type="transmembrane region" description="Helical" evidence="5">
    <location>
        <begin position="197"/>
        <end position="214"/>
    </location>
</feature>
<evidence type="ECO:0000256" key="5">
    <source>
        <dbReference type="SAM" id="Phobius"/>
    </source>
</evidence>
<dbReference type="OrthoDB" id="5641792at2"/>